<proteinExistence type="predicted"/>
<reference evidence="2" key="1">
    <citation type="submission" date="2020-02" db="EMBL/GenBank/DDBJ databases">
        <authorList>
            <person name="Meier V. D."/>
        </authorList>
    </citation>
    <scope>NUCLEOTIDE SEQUENCE</scope>
    <source>
        <strain evidence="2">AVDCRST_MAG86</strain>
    </source>
</reference>
<feature type="region of interest" description="Disordered" evidence="1">
    <location>
        <begin position="1"/>
        <end position="42"/>
    </location>
</feature>
<sequence>DASRAPLPALFTQPSHGNSGRGLAPFPPTRLGPTRGPADARPHGWRARVCALGGRLGVGAHAAVVSLRVGAAGTGARPAEVVGARGRPPRHADRRRRRTVFPGRAAKCPRGVGPSARVRAPSPDAAPGLELHALHGPLGGSVRVRRGADREPMAGAHRPLSDQSPRAFRVGASGRQTPPGGAV</sequence>
<organism evidence="2">
    <name type="scientific">uncultured Truepera sp</name>
    <dbReference type="NCBI Taxonomy" id="543023"/>
    <lineage>
        <taxon>Bacteria</taxon>
        <taxon>Thermotogati</taxon>
        <taxon>Deinococcota</taxon>
        <taxon>Deinococci</taxon>
        <taxon>Trueperales</taxon>
        <taxon>Trueperaceae</taxon>
        <taxon>Truepera</taxon>
        <taxon>environmental samples</taxon>
    </lineage>
</organism>
<feature type="non-terminal residue" evidence="2">
    <location>
        <position position="1"/>
    </location>
</feature>
<name>A0A6J4V7B2_9DEIN</name>
<evidence type="ECO:0000313" key="2">
    <source>
        <dbReference type="EMBL" id="CAA9566442.1"/>
    </source>
</evidence>
<evidence type="ECO:0000256" key="1">
    <source>
        <dbReference type="SAM" id="MobiDB-lite"/>
    </source>
</evidence>
<feature type="region of interest" description="Disordered" evidence="1">
    <location>
        <begin position="150"/>
        <end position="183"/>
    </location>
</feature>
<dbReference type="EMBL" id="CADCWP010000079">
    <property type="protein sequence ID" value="CAA9566442.1"/>
    <property type="molecule type" value="Genomic_DNA"/>
</dbReference>
<protein>
    <submittedName>
        <fullName evidence="2">Uncharacterized protein</fullName>
    </submittedName>
</protein>
<dbReference type="AlphaFoldDB" id="A0A6J4V7B2"/>
<gene>
    <name evidence="2" type="ORF">AVDCRST_MAG86-1236</name>
</gene>
<accession>A0A6J4V7B2</accession>
<feature type="non-terminal residue" evidence="2">
    <location>
        <position position="183"/>
    </location>
</feature>